<dbReference type="Proteomes" id="UP000663881">
    <property type="component" value="Unassembled WGS sequence"/>
</dbReference>
<protein>
    <submittedName>
        <fullName evidence="1">Uncharacterized protein</fullName>
    </submittedName>
</protein>
<comment type="caution">
    <text evidence="1">The sequence shown here is derived from an EMBL/GenBank/DDBJ whole genome shotgun (WGS) entry which is preliminary data.</text>
</comment>
<evidence type="ECO:0000313" key="2">
    <source>
        <dbReference type="Proteomes" id="UP000663881"/>
    </source>
</evidence>
<name>A0A820K7R1_9BILA</name>
<feature type="non-terminal residue" evidence="1">
    <location>
        <position position="118"/>
    </location>
</feature>
<dbReference type="EMBL" id="CAJOAY010020208">
    <property type="protein sequence ID" value="CAF4337373.1"/>
    <property type="molecule type" value="Genomic_DNA"/>
</dbReference>
<sequence length="118" mass="13807">MCCGRCQPHSINGGNRLYEIYPEIDHGWYPKFHEDRFPYYPSKIDNIIHPENYSRLQSLVLPNASSKLTQLIFHGEFSRLKVCHLGRCGSIILLRSMTIQLQNLRQLTIRKQQGHVLE</sequence>
<accession>A0A820K7R1</accession>
<evidence type="ECO:0000313" key="1">
    <source>
        <dbReference type="EMBL" id="CAF4337373.1"/>
    </source>
</evidence>
<gene>
    <name evidence="1" type="ORF">OKA104_LOCUS48096</name>
</gene>
<reference evidence="1" key="1">
    <citation type="submission" date="2021-02" db="EMBL/GenBank/DDBJ databases">
        <authorList>
            <person name="Nowell W R."/>
        </authorList>
    </citation>
    <scope>NUCLEOTIDE SEQUENCE</scope>
</reference>
<proteinExistence type="predicted"/>
<organism evidence="1 2">
    <name type="scientific">Adineta steineri</name>
    <dbReference type="NCBI Taxonomy" id="433720"/>
    <lineage>
        <taxon>Eukaryota</taxon>
        <taxon>Metazoa</taxon>
        <taxon>Spiralia</taxon>
        <taxon>Gnathifera</taxon>
        <taxon>Rotifera</taxon>
        <taxon>Eurotatoria</taxon>
        <taxon>Bdelloidea</taxon>
        <taxon>Adinetida</taxon>
        <taxon>Adinetidae</taxon>
        <taxon>Adineta</taxon>
    </lineage>
</organism>
<dbReference type="AlphaFoldDB" id="A0A820K7R1"/>